<feature type="region of interest" description="Disordered" evidence="1">
    <location>
        <begin position="402"/>
        <end position="443"/>
    </location>
</feature>
<feature type="region of interest" description="Disordered" evidence="1">
    <location>
        <begin position="182"/>
        <end position="205"/>
    </location>
</feature>
<feature type="compositionally biased region" description="Basic residues" evidence="1">
    <location>
        <begin position="194"/>
        <end position="204"/>
    </location>
</feature>
<dbReference type="InterPro" id="IPR058663">
    <property type="entry name" value="PucR-like_N"/>
</dbReference>
<dbReference type="STRING" id="1901.BB341_03105"/>
<dbReference type="AlphaFoldDB" id="E2PY72"/>
<dbReference type="Pfam" id="PF25906">
    <property type="entry name" value="PucR-like_N"/>
    <property type="match status" value="1"/>
</dbReference>
<sequence>MRGTVGPSETGEALGPLPQEFAAIIRPELPGLIKEIGVEVTRAYPEYARLLNGPFGHGIRVGVEQSISVFVDQVAEPSAPSTLRDEMCRRFGRYEAYEGRTLDSLQGAYRLGARIALRRAQKVGRSYDLSPSTMLAFADALFAYVDELESLSREGYLEVRSRAGEQHQLLRRRLLPCCSQGRPCRAPPSPSWPTRRRGRSRRRSPWWPCAPPPSWSRAICPRTCWPTSVIRSPICWCRGRWTRPAGGCWSGPCSATGRRWASPSPPRTPMTPSAGRGAPWSWWTAGWPRTVRWCSARTIWCRCGCSRTRGCSTSSHGGSWPRSPRSPRPGATGSSTPCGSGSTPGAPRRGWASCWTSIRRRCGTGCGIWTPSWASGCGTPTGGSRSRWCCGRCGCGAAERRHAPGPGRHRGFRRSGTAPYHRSHSGDKPRGDRFGCGGAPHVS</sequence>
<organism evidence="3 4">
    <name type="scientific">Streptomyces clavuligerus</name>
    <dbReference type="NCBI Taxonomy" id="1901"/>
    <lineage>
        <taxon>Bacteria</taxon>
        <taxon>Bacillati</taxon>
        <taxon>Actinomycetota</taxon>
        <taxon>Actinomycetes</taxon>
        <taxon>Kitasatosporales</taxon>
        <taxon>Streptomycetaceae</taxon>
        <taxon>Streptomyces</taxon>
    </lineage>
</organism>
<feature type="domain" description="PucR-like N-terminal" evidence="2">
    <location>
        <begin position="17"/>
        <end position="175"/>
    </location>
</feature>
<keyword evidence="4" id="KW-1185">Reference proteome</keyword>
<protein>
    <submittedName>
        <fullName evidence="3">Regulatory protein</fullName>
    </submittedName>
</protein>
<feature type="compositionally biased region" description="Basic and acidic residues" evidence="1">
    <location>
        <begin position="424"/>
        <end position="433"/>
    </location>
</feature>
<reference evidence="3 4" key="1">
    <citation type="journal article" date="2010" name="Genome Biol. Evol.">
        <title>The sequence of a 1.8-mb bacterial linear plasmid reveals a rich evolutionary reservoir of secondary metabolic pathways.</title>
        <authorList>
            <person name="Medema M.H."/>
            <person name="Trefzer A."/>
            <person name="Kovalchuk A."/>
            <person name="van den Berg M."/>
            <person name="Mueller U."/>
            <person name="Heijne W."/>
            <person name="Wu L."/>
            <person name="Alam M.T."/>
            <person name="Ronning C.M."/>
            <person name="Nierman W.C."/>
            <person name="Bovenberg R.A.L."/>
            <person name="Breitling R."/>
            <person name="Takano E."/>
        </authorList>
    </citation>
    <scope>NUCLEOTIDE SEQUENCE [LARGE SCALE GENOMIC DNA]</scope>
    <source>
        <strain evidence="4">ATCC 27064 / DSM 738 / JCM 4710 / NBRC 13307 / NCIMB 12785 / NRRL 3585 / VKM Ac-602</strain>
    </source>
</reference>
<evidence type="ECO:0000313" key="4">
    <source>
        <dbReference type="Proteomes" id="UP000002357"/>
    </source>
</evidence>
<gene>
    <name evidence="3" type="ORF">SCLAV_5176</name>
</gene>
<evidence type="ECO:0000259" key="2">
    <source>
        <dbReference type="Pfam" id="PF25906"/>
    </source>
</evidence>
<dbReference type="EMBL" id="CM000913">
    <property type="protein sequence ID" value="EFG10248.1"/>
    <property type="molecule type" value="Genomic_DNA"/>
</dbReference>
<proteinExistence type="predicted"/>
<name>E2PY72_STRCL</name>
<evidence type="ECO:0000313" key="3">
    <source>
        <dbReference type="EMBL" id="EFG10248.1"/>
    </source>
</evidence>
<feature type="compositionally biased region" description="Low complexity" evidence="1">
    <location>
        <begin position="307"/>
        <end position="347"/>
    </location>
</feature>
<dbReference type="eggNOG" id="COG2508">
    <property type="taxonomic scope" value="Bacteria"/>
</dbReference>
<dbReference type="Proteomes" id="UP000002357">
    <property type="component" value="Chromosome"/>
</dbReference>
<feature type="region of interest" description="Disordered" evidence="1">
    <location>
        <begin position="307"/>
        <end position="350"/>
    </location>
</feature>
<evidence type="ECO:0000256" key="1">
    <source>
        <dbReference type="SAM" id="MobiDB-lite"/>
    </source>
</evidence>
<feature type="compositionally biased region" description="Gly residues" evidence="1">
    <location>
        <begin position="434"/>
        <end position="443"/>
    </location>
</feature>
<accession>E2PY72</accession>